<dbReference type="PIRSF" id="PIRSF030850">
    <property type="entry name" value="UCP030850"/>
    <property type="match status" value="1"/>
</dbReference>
<dbReference type="Pfam" id="PF26340">
    <property type="entry name" value="DNA-SBD_ScoMcrA"/>
    <property type="match status" value="1"/>
</dbReference>
<evidence type="ECO:0000259" key="1">
    <source>
        <dbReference type="Pfam" id="PF13391"/>
    </source>
</evidence>
<evidence type="ECO:0000259" key="2">
    <source>
        <dbReference type="Pfam" id="PF26340"/>
    </source>
</evidence>
<sequence length="316" mass="34045">MPCDSPSVPRLSDEDELSTATGARDVLAVFSSLRQHQQNGQRSPHKPLLALLALGRLAANGRSDVPWSVAEVELADLIAEFGPASRTGRAQSAAYPFTRLRADGIWTLDRDVVMDNVSPLRAGVTGRFEQALEARLRSEPALIETVARVLVDSHFPSTVAGDVLSAVGFDPEAAAVGEHPGASRSRRRSSAWRTAVLEAWDRQCAFCGFDGQAGGMTIGLDAAHVRWFALDGPDELNNGLALCTLHHKLFDRGVLGLDDDAAVVVSQRFSARTATGRAVYELHGLRLRPRPGTPLPAAPHMVWHREQVFQGAPLAS</sequence>
<name>A0ABQ2G7P2_9ACTN</name>
<dbReference type="InterPro" id="IPR011396">
    <property type="entry name" value="PT_DNA_restrict"/>
</dbReference>
<dbReference type="CDD" id="cd00085">
    <property type="entry name" value="HNHc"/>
    <property type="match status" value="1"/>
</dbReference>
<proteinExistence type="predicted"/>
<protein>
    <submittedName>
        <fullName evidence="3">HNH endonuclease</fullName>
    </submittedName>
</protein>
<organism evidence="3 4">
    <name type="scientific">Modestobacter marinus</name>
    <dbReference type="NCBI Taxonomy" id="477641"/>
    <lineage>
        <taxon>Bacteria</taxon>
        <taxon>Bacillati</taxon>
        <taxon>Actinomycetota</taxon>
        <taxon>Actinomycetes</taxon>
        <taxon>Geodermatophilales</taxon>
        <taxon>Geodermatophilaceae</taxon>
        <taxon>Modestobacter</taxon>
    </lineage>
</organism>
<evidence type="ECO:0000313" key="4">
    <source>
        <dbReference type="Proteomes" id="UP000648663"/>
    </source>
</evidence>
<keyword evidence="3" id="KW-0540">Nuclease</keyword>
<reference evidence="4" key="1">
    <citation type="journal article" date="2019" name="Int. J. Syst. Evol. Microbiol.">
        <title>The Global Catalogue of Microorganisms (GCM) 10K type strain sequencing project: providing services to taxonomists for standard genome sequencing and annotation.</title>
        <authorList>
            <consortium name="The Broad Institute Genomics Platform"/>
            <consortium name="The Broad Institute Genome Sequencing Center for Infectious Disease"/>
            <person name="Wu L."/>
            <person name="Ma J."/>
        </authorList>
    </citation>
    <scope>NUCLEOTIDE SEQUENCE [LARGE SCALE GENOMIC DNA]</scope>
    <source>
        <strain evidence="4">CGMCC 4.5581</strain>
    </source>
</reference>
<dbReference type="NCBIfam" id="NF045808">
    <property type="entry name" value="PT-DNA_restrict"/>
    <property type="match status" value="1"/>
</dbReference>
<evidence type="ECO:0000313" key="3">
    <source>
        <dbReference type="EMBL" id="GGL79041.1"/>
    </source>
</evidence>
<dbReference type="InterPro" id="IPR058813">
    <property type="entry name" value="DNA-SBD_ScoMcrA"/>
</dbReference>
<dbReference type="InterPro" id="IPR003615">
    <property type="entry name" value="HNH_nuc"/>
</dbReference>
<accession>A0ABQ2G7P2</accession>
<dbReference type="EMBL" id="BMMI01000008">
    <property type="protein sequence ID" value="GGL79041.1"/>
    <property type="molecule type" value="Genomic_DNA"/>
</dbReference>
<dbReference type="Pfam" id="PF13391">
    <property type="entry name" value="HNH_2"/>
    <property type="match status" value="1"/>
</dbReference>
<keyword evidence="4" id="KW-1185">Reference proteome</keyword>
<dbReference type="GO" id="GO:0004519">
    <property type="term" value="F:endonuclease activity"/>
    <property type="evidence" value="ECO:0007669"/>
    <property type="project" value="UniProtKB-KW"/>
</dbReference>
<keyword evidence="3" id="KW-0255">Endonuclease</keyword>
<feature type="domain" description="ScoMcrA-like DNA sulfur-binding" evidence="2">
    <location>
        <begin position="24"/>
        <end position="170"/>
    </location>
</feature>
<gene>
    <name evidence="3" type="ORF">GCM10011589_38980</name>
</gene>
<feature type="domain" description="HNH nuclease" evidence="1">
    <location>
        <begin position="204"/>
        <end position="257"/>
    </location>
</feature>
<dbReference type="Proteomes" id="UP000648663">
    <property type="component" value="Unassembled WGS sequence"/>
</dbReference>
<keyword evidence="3" id="KW-0378">Hydrolase</keyword>
<comment type="caution">
    <text evidence="3">The sequence shown here is derived from an EMBL/GenBank/DDBJ whole genome shotgun (WGS) entry which is preliminary data.</text>
</comment>